<proteinExistence type="predicted"/>
<feature type="region of interest" description="Disordered" evidence="2">
    <location>
        <begin position="2119"/>
        <end position="2156"/>
    </location>
</feature>
<sequence length="3400" mass="368754">MKEIYSIYNKSSYTAQEESPCNGVENITIIVHKKKYNSHKKRKKIKPFQEPAQLVAVLSRSTIPPKRIKLLKHSSLPTVNRKKKIKLKVRSSDIFPTKNKHPYRSDFIVNTMSERRTSNCMNAFKNPLTQPQWRIYRCQLNAKEESCCCSCNSDAMFEVMKSLYDCYKKKNCDNCNCILCGHLPREERRLGELRKVSGRPSSIAVATVAEKERRKAEVKRLEKEIEGKPPEEKQKILEQAAMSGAPLPEGKSPSEKEMIKSIRTKLGLPQEPKSAADRERMRQAEAAGLIVPLEGKTPAEKEKILRTQAELGIPLPEGRTPSEKALIDKIKTSLPSVTAVHPSKLKKAKEAGFLTPLEGKAPEQKERILKGLAQHGIPLPEGKTASEKKLIEKVRRDVGLPPEPKTPSMKEKHRKAAAAGLLEPLEGKTAAQKEKILTGQAQLGLPLPEGRTPSEKALIEKIKATVKPAPSIPTVGVPSEKLRKAKAAGFLTPLEGKTPAQKEKILKGLAKHGIPLPEGKTASEKKLIDKVRKDMGIPPEPKTPSMKEKHRMAAAAGLLTPLEGKSAAQKEKILTAQAELGLPLPEGRTPSEKAMIDKIKTTVKAQPSFVVPSEKLRKAKAAGFLTPLTGKSPEQKEKILKGLAQHGIPLPEGKSPSEKKIIDKVRKDIGLPPEPKTRSMKEKHRMAAAAGILTPLEGKSAAQKEKILTAQAELGLPLPEGRTPSEKAIIDKIKATVKPQPSIMVPSEKIRKARAAGLLTPLSGKSPEQKERILKGLAGHGIPLPEGKTASEKKLIEKVRADMGLPPEPKTPTAKENYKKAIAAGFITPLEGKTQAQKEKILKGQAEMGLPLPEGRTPSEKALIAKVKATTKPPSEILPVAERLKKAKAAGLLTPLTGKTPTQKENIIKGLAMQGLPLPEAKTPSEKKIVEKLRADLGLPPEPKTPAEKDRYDKAQAAGLIVPLEGKSPAQKEKILTDIANMGLPLPEGRTPSEKALVSKVKAARRGPPLAGVPSERLKKAKAAGLITPLEGKTPEQREDIIKGLAMHGIPLPEAQTASEKKLIDKVRGELGLPPEPKTAAEKEKYAKAMAAGVILPLEGKSPAEKEKILNDMADMGLSLPEGRTPSEKAIVAKVKAAPRHPMVHSEKLRKARAAGLMTPLEGKSPAQKEKILKGLAMHGIPLPEGKTSSEKKLVDQVRKDLGLPPEPKTAAEKENYARGVAAGIIVPLEGKTAAQKKKILSDMADAGIPLPEGRTPSEKALVAKVKAAPRAPPIPSERLKKAKAAGLLTPLEGKSPAQKENILKGLAMHGIPLPEGHTSSDKKLVEKVRGELGLPPEPKTSEERVNFAKAMAAGVIVPLEGKTPAEKEKILTDMADMGVPLPEGRTASEKALVAKVKAAPRAPRIPSEKLKKAKAAGLLTPLEGKSPAQKEKIIKGLAMHGIPLPEGKTASEKKLISKVRGQLGLPPEPKTPSEKEKFAKAHAAGLIVPLEGKSPAEKEKILRGMADMGIPLPVGRTPSEKALVARVKAAPRALSILGPPSERLRKAKAAGLVTPLEGKTPEQKEKIVKGLAMHGVPLPEAKTPSEKKMFDKLRTDLGLPPEPKTPEDKENYARAQAAGLIVPLEGKTPAQKEKILKGMVHMGVPLPAGRTPSEKSLIARVKAAARAPSLAGIPSEKLRKARAAGLLTPLEGKTPDQKEKILKGLAMHGVPLPTAKTPAEKKIMDKVRADLGLPPTPKTAADKERYGKAAAAGILVPLEGKTPQEKEKILRAQAEMGIPLPEGRTPSEKAMIQTIKATVPKRKSIRPLLPPDEAKKLEEKTAKVITEGEGPSDECICDILTPESERRVSRPPVRITSEKLRAAKAAGLLTPLEGKTPEQKEKIMKGLVKHGLPLPEGKTASEKKLVEKVRADLGLPPEPKTATLKDRYAKAQATGLITPLEGKSHAQKEKILRGQAELGLPLPEGRTPSEKALINKVRATVGLPPSAITIPSEKLRKARAAGLLTPLEGKTPQQKERILKGRVAAGLPLPEGITASDKKLIKKVKAETGYITPIGKTPSEKEILKKAQAAGLLTPLEGKSKAQKKKIIQERIAAGLPIPEGATPSDKDMIKKLVAAAPSPSLEGKSPAEKEKILRSLARQGRSLPEGKTPSEKAIIQKVRADIGLRPPYSGLPSEKIRKAKAAGLLTPLEGKTPAQKEKILKGLAKAGIPLPEGKTDSEKKLIHKVRDEVGLPPEPKTPSMREKHRQAYADGIMTPLEGKPPAEKEKILKRMHDAGITLPEGKTPSEKELVRKVRAMPRAPSMRIPSAKLKAAKAAGLLTPIEGKPPAEKERIIRGLAESGLPLPEGKTKSEKSMIKKIKTEYGIPAAPTTPSEQEVLQKAKAAGLLTPLSGKTPAEKERILKGLADAGLPLPMGKTPSEKALVKKVREASGLPAEPTPSEKAGKIRKMKKVRPAGITEELEEITKTTVCEKACGCDKKKIRFKHSYVKIRVTSPDISSLCPCPDECVPGVKHGVFTDNEGIKVTVGSALGVPLYLQETPSKIPNSLYFNQRYHSSNSIDSFISSSKQDEDKAPKLHKEIKSIFHSPVYSNNSTESVQHKPKNLYNDKSKSCIYDYTYQLKTKLLDEHAKNNWDTSETINSFRSVESGSSDSNICLKTTESSFDSILIIKTESSLSLSSGVDDIATISVISIDETSNPSRCSHYLCYSQSDTNYSNDSFEEREYLRKLVEYSKELETSNRNIYKHTGRTGHRKLSDIVIFRMSHTNVKARDKDSHKKTESHKDPIVVISYLNSDQDVTGLVDEIISQKLVSDTSSIFVVVPATEKDPAETRFSSTICIEMSEYAHKWNNGVVIRDVYQPNNRITTQGFKISSKGKRHTIRENSQDKVCQAKLKRKVNCRVASMDTTSDRPCCCPVNGDESSRPHTQLHCVASVVSEVITPLIAKQGVAQGLSHEAYANAPRMNLSIKPSRRVPRDPTPVRHCIVPSCSGHNTCHDVSRFGRKAAPPTYHNQSCGPEEPNVSHDKRGFCLVAPPTPKIRTQPAACGLDSLPVITPRIRPSWGTCGTCGSCGQPTMVKGKLVNCPCKGNEKKTKILLPRDCGEPMPPCVTDTIEDTKSVSCQCCFCEEEPATCPPPPCEAPKPIIKCPIPMPCEEPKPIVITCPPPPPPCAEPKPIAICPPPSPCGEPKSIIKCKKSIPCGSKKQSITFQPPIPLPESPRKPCLCSDKKKRKKVICECPQVEELPPEEEEIPEPEPPSEREILKMKSDLTQTTSGFKLHKKGKPPPEEQLSFEEALSYYKAFAELETLDKESCTCDDSPPPKKEVECECPEQIEYYEPSLSLQETIAEEQLKGLKFAIGGKGSGSKGLDGICCFDMIQQDSANHHFSKLFITTPSIEIIQN</sequence>
<feature type="compositionally biased region" description="Basic and acidic residues" evidence="2">
    <location>
        <begin position="655"/>
        <end position="680"/>
    </location>
</feature>
<dbReference type="Proteomes" id="UP000791440">
    <property type="component" value="Unassembled WGS sequence"/>
</dbReference>
<evidence type="ECO:0000256" key="2">
    <source>
        <dbReference type="SAM" id="MobiDB-lite"/>
    </source>
</evidence>
<comment type="caution">
    <text evidence="3">The sequence shown here is derived from an EMBL/GenBank/DDBJ whole genome shotgun (WGS) entry which is preliminary data.</text>
</comment>
<feature type="region of interest" description="Disordered" evidence="2">
    <location>
        <begin position="645"/>
        <end position="686"/>
    </location>
</feature>
<feature type="region of interest" description="Disordered" evidence="2">
    <location>
        <begin position="2210"/>
        <end position="2245"/>
    </location>
</feature>
<evidence type="ECO:0000313" key="4">
    <source>
        <dbReference type="Proteomes" id="UP000791440"/>
    </source>
</evidence>
<protein>
    <recommendedName>
        <fullName evidence="5">Titin-like</fullName>
    </recommendedName>
</protein>
<dbReference type="PANTHER" id="PTHR13037:SF24">
    <property type="entry name" value="POLYCOMB PROTEIN PCL-RELATED"/>
    <property type="match status" value="1"/>
</dbReference>
<keyword evidence="1" id="KW-0945">Host-virus interaction</keyword>
<organism evidence="3 4">
    <name type="scientific">Manduca sexta</name>
    <name type="common">Tobacco hawkmoth</name>
    <name type="synonym">Tobacco hornworm</name>
    <dbReference type="NCBI Taxonomy" id="7130"/>
    <lineage>
        <taxon>Eukaryota</taxon>
        <taxon>Metazoa</taxon>
        <taxon>Ecdysozoa</taxon>
        <taxon>Arthropoda</taxon>
        <taxon>Hexapoda</taxon>
        <taxon>Insecta</taxon>
        <taxon>Pterygota</taxon>
        <taxon>Neoptera</taxon>
        <taxon>Endopterygota</taxon>
        <taxon>Lepidoptera</taxon>
        <taxon>Glossata</taxon>
        <taxon>Ditrysia</taxon>
        <taxon>Bombycoidea</taxon>
        <taxon>Sphingidae</taxon>
        <taxon>Sphinginae</taxon>
        <taxon>Sphingini</taxon>
        <taxon>Manduca</taxon>
    </lineage>
</organism>
<dbReference type="PANTHER" id="PTHR13037">
    <property type="entry name" value="FORMIN"/>
    <property type="match status" value="1"/>
</dbReference>
<evidence type="ECO:0000256" key="1">
    <source>
        <dbReference type="ARBA" id="ARBA00022581"/>
    </source>
</evidence>
<gene>
    <name evidence="3" type="ORF">O3G_MSEX003995</name>
</gene>
<feature type="region of interest" description="Disordered" evidence="2">
    <location>
        <begin position="530"/>
        <end position="551"/>
    </location>
</feature>
<reference evidence="3" key="2">
    <citation type="submission" date="2020-12" db="EMBL/GenBank/DDBJ databases">
        <authorList>
            <person name="Kanost M."/>
        </authorList>
    </citation>
    <scope>NUCLEOTIDE SEQUENCE</scope>
</reference>
<feature type="compositionally biased region" description="Basic and acidic residues" evidence="2">
    <location>
        <begin position="2215"/>
        <end position="2231"/>
    </location>
</feature>
<evidence type="ECO:0008006" key="5">
    <source>
        <dbReference type="Google" id="ProtNLM"/>
    </source>
</evidence>
<feature type="region of interest" description="Disordered" evidence="2">
    <location>
        <begin position="983"/>
        <end position="1013"/>
    </location>
</feature>
<name>A0A921YU68_MANSE</name>
<feature type="region of interest" description="Disordered" evidence="2">
    <location>
        <begin position="394"/>
        <end position="416"/>
    </location>
</feature>
<keyword evidence="4" id="KW-1185">Reference proteome</keyword>
<dbReference type="EMBL" id="JH668323">
    <property type="protein sequence ID" value="KAG6445604.1"/>
    <property type="molecule type" value="Genomic_DNA"/>
</dbReference>
<evidence type="ECO:0000313" key="3">
    <source>
        <dbReference type="EMBL" id="KAG6445604.1"/>
    </source>
</evidence>
<reference evidence="3" key="1">
    <citation type="journal article" date="2016" name="Insect Biochem. Mol. Biol.">
        <title>Multifaceted biological insights from a draft genome sequence of the tobacco hornworm moth, Manduca sexta.</title>
        <authorList>
            <person name="Kanost M.R."/>
            <person name="Arrese E.L."/>
            <person name="Cao X."/>
            <person name="Chen Y.R."/>
            <person name="Chellapilla S."/>
            <person name="Goldsmith M.R."/>
            <person name="Grosse-Wilde E."/>
            <person name="Heckel D.G."/>
            <person name="Herndon N."/>
            <person name="Jiang H."/>
            <person name="Papanicolaou A."/>
            <person name="Qu J."/>
            <person name="Soulages J.L."/>
            <person name="Vogel H."/>
            <person name="Walters J."/>
            <person name="Waterhouse R.M."/>
            <person name="Ahn S.J."/>
            <person name="Almeida F.C."/>
            <person name="An C."/>
            <person name="Aqrawi P."/>
            <person name="Bretschneider A."/>
            <person name="Bryant W.B."/>
            <person name="Bucks S."/>
            <person name="Chao H."/>
            <person name="Chevignon G."/>
            <person name="Christen J.M."/>
            <person name="Clarke D.F."/>
            <person name="Dittmer N.T."/>
            <person name="Ferguson L.C.F."/>
            <person name="Garavelou S."/>
            <person name="Gordon K.H.J."/>
            <person name="Gunaratna R.T."/>
            <person name="Han Y."/>
            <person name="Hauser F."/>
            <person name="He Y."/>
            <person name="Heidel-Fischer H."/>
            <person name="Hirsh A."/>
            <person name="Hu Y."/>
            <person name="Jiang H."/>
            <person name="Kalra D."/>
            <person name="Klinner C."/>
            <person name="Konig C."/>
            <person name="Kovar C."/>
            <person name="Kroll A.R."/>
            <person name="Kuwar S.S."/>
            <person name="Lee S.L."/>
            <person name="Lehman R."/>
            <person name="Li K."/>
            <person name="Li Z."/>
            <person name="Liang H."/>
            <person name="Lovelace S."/>
            <person name="Lu Z."/>
            <person name="Mansfield J.H."/>
            <person name="McCulloch K.J."/>
            <person name="Mathew T."/>
            <person name="Morton B."/>
            <person name="Muzny D.M."/>
            <person name="Neunemann D."/>
            <person name="Ongeri F."/>
            <person name="Pauchet Y."/>
            <person name="Pu L.L."/>
            <person name="Pyrousis I."/>
            <person name="Rao X.J."/>
            <person name="Redding A."/>
            <person name="Roesel C."/>
            <person name="Sanchez-Gracia A."/>
            <person name="Schaack S."/>
            <person name="Shukla A."/>
            <person name="Tetreau G."/>
            <person name="Wang Y."/>
            <person name="Xiong G.H."/>
            <person name="Traut W."/>
            <person name="Walsh T.K."/>
            <person name="Worley K.C."/>
            <person name="Wu D."/>
            <person name="Wu W."/>
            <person name="Wu Y.Q."/>
            <person name="Zhang X."/>
            <person name="Zou Z."/>
            <person name="Zucker H."/>
            <person name="Briscoe A.D."/>
            <person name="Burmester T."/>
            <person name="Clem R.J."/>
            <person name="Feyereisen R."/>
            <person name="Grimmelikhuijzen C.J.P."/>
            <person name="Hamodrakas S.J."/>
            <person name="Hansson B.S."/>
            <person name="Huguet E."/>
            <person name="Jermiin L.S."/>
            <person name="Lan Q."/>
            <person name="Lehman H.K."/>
            <person name="Lorenzen M."/>
            <person name="Merzendorfer H."/>
            <person name="Michalopoulos I."/>
            <person name="Morton D.B."/>
            <person name="Muthukrishnan S."/>
            <person name="Oakeshott J.G."/>
            <person name="Palmer W."/>
            <person name="Park Y."/>
            <person name="Passarelli A.L."/>
            <person name="Rozas J."/>
            <person name="Schwartz L.M."/>
            <person name="Smith W."/>
            <person name="Southgate A."/>
            <person name="Vilcinskas A."/>
            <person name="Vogt R."/>
            <person name="Wang P."/>
            <person name="Werren J."/>
            <person name="Yu X.Q."/>
            <person name="Zhou J.J."/>
            <person name="Brown S.J."/>
            <person name="Scherer S.E."/>
            <person name="Richards S."/>
            <person name="Blissard G.W."/>
        </authorList>
    </citation>
    <scope>NUCLEOTIDE SEQUENCE</scope>
</reference>
<accession>A0A921YU68</accession>